<feature type="non-terminal residue" evidence="2">
    <location>
        <position position="1"/>
    </location>
</feature>
<evidence type="ECO:0000313" key="3">
    <source>
        <dbReference type="Proteomes" id="UP000284057"/>
    </source>
</evidence>
<protein>
    <submittedName>
        <fullName evidence="2">Uncharacterized protein</fullName>
    </submittedName>
</protein>
<comment type="caution">
    <text evidence="2">The sequence shown here is derived from an EMBL/GenBank/DDBJ whole genome shotgun (WGS) entry which is preliminary data.</text>
</comment>
<keyword evidence="3" id="KW-1185">Reference proteome</keyword>
<sequence>APTPEPEPQPATVADAGGPAWVPGERSLGERLRRDTSTRKRATSAPDPVAPEAADPLTDPGFAEPARPPAEQSPHAVGDWDPFARAGVDQDAPRASIADAYKGRRAGRAADETSETSGTDAGGRTRRAPGKRAAGKRAKGRRQEDDQ</sequence>
<reference evidence="2 3" key="1">
    <citation type="submission" date="2018-09" db="EMBL/GenBank/DDBJ databases">
        <title>Isolation, diversity and antifungal activity of actinobacteria from wheat.</title>
        <authorList>
            <person name="Han C."/>
        </authorList>
    </citation>
    <scope>NUCLEOTIDE SEQUENCE [LARGE SCALE GENOMIC DNA]</scope>
    <source>
        <strain evidence="2 3">NEAU-YY265</strain>
    </source>
</reference>
<name>A0A418KSM2_9ACTN</name>
<feature type="compositionally biased region" description="Basic and acidic residues" evidence="1">
    <location>
        <begin position="27"/>
        <end position="38"/>
    </location>
</feature>
<evidence type="ECO:0000313" key="2">
    <source>
        <dbReference type="EMBL" id="RIQ26275.1"/>
    </source>
</evidence>
<dbReference type="AlphaFoldDB" id="A0A418KSM2"/>
<feature type="compositionally biased region" description="Low complexity" evidence="1">
    <location>
        <begin position="45"/>
        <end position="56"/>
    </location>
</feature>
<accession>A0A418KSM2</accession>
<dbReference type="Proteomes" id="UP000284057">
    <property type="component" value="Unassembled WGS sequence"/>
</dbReference>
<feature type="region of interest" description="Disordered" evidence="1">
    <location>
        <begin position="1"/>
        <end position="147"/>
    </location>
</feature>
<gene>
    <name evidence="2" type="ORF">DY240_10655</name>
</gene>
<feature type="compositionally biased region" description="Basic residues" evidence="1">
    <location>
        <begin position="124"/>
        <end position="140"/>
    </location>
</feature>
<evidence type="ECO:0000256" key="1">
    <source>
        <dbReference type="SAM" id="MobiDB-lite"/>
    </source>
</evidence>
<proteinExistence type="predicted"/>
<dbReference type="EMBL" id="QUAL01000096">
    <property type="protein sequence ID" value="RIQ26275.1"/>
    <property type="molecule type" value="Genomic_DNA"/>
</dbReference>
<organism evidence="2 3">
    <name type="scientific">Jiangella rhizosphaerae</name>
    <dbReference type="NCBI Taxonomy" id="2293569"/>
    <lineage>
        <taxon>Bacteria</taxon>
        <taxon>Bacillati</taxon>
        <taxon>Actinomycetota</taxon>
        <taxon>Actinomycetes</taxon>
        <taxon>Jiangellales</taxon>
        <taxon>Jiangellaceae</taxon>
        <taxon>Jiangella</taxon>
    </lineage>
</organism>